<dbReference type="AlphaFoldDB" id="A0AA48L4I1"/>
<name>A0AA48L4I1_9TREE</name>
<dbReference type="GeneID" id="85495689"/>
<dbReference type="Proteomes" id="UP001233271">
    <property type="component" value="Chromosome 4"/>
</dbReference>
<feature type="compositionally biased region" description="Basic residues" evidence="1">
    <location>
        <begin position="344"/>
        <end position="355"/>
    </location>
</feature>
<evidence type="ECO:0000256" key="1">
    <source>
        <dbReference type="SAM" id="MobiDB-lite"/>
    </source>
</evidence>
<feature type="compositionally biased region" description="Basic and acidic residues" evidence="1">
    <location>
        <begin position="423"/>
        <end position="432"/>
    </location>
</feature>
<feature type="compositionally biased region" description="Polar residues" evidence="1">
    <location>
        <begin position="278"/>
        <end position="290"/>
    </location>
</feature>
<keyword evidence="3" id="KW-1185">Reference proteome</keyword>
<protein>
    <recommendedName>
        <fullName evidence="4">Telomere replication protein EST3</fullName>
    </recommendedName>
</protein>
<organism evidence="2 3">
    <name type="scientific">Cutaneotrichosporon cavernicola</name>
    <dbReference type="NCBI Taxonomy" id="279322"/>
    <lineage>
        <taxon>Eukaryota</taxon>
        <taxon>Fungi</taxon>
        <taxon>Dikarya</taxon>
        <taxon>Basidiomycota</taxon>
        <taxon>Agaricomycotina</taxon>
        <taxon>Tremellomycetes</taxon>
        <taxon>Trichosporonales</taxon>
        <taxon>Trichosporonaceae</taxon>
        <taxon>Cutaneotrichosporon</taxon>
    </lineage>
</organism>
<evidence type="ECO:0000313" key="2">
    <source>
        <dbReference type="EMBL" id="BEI91819.1"/>
    </source>
</evidence>
<feature type="compositionally biased region" description="Polar residues" evidence="1">
    <location>
        <begin position="356"/>
        <end position="371"/>
    </location>
</feature>
<feature type="region of interest" description="Disordered" evidence="1">
    <location>
        <begin position="313"/>
        <end position="433"/>
    </location>
</feature>
<feature type="compositionally biased region" description="Polar residues" evidence="1">
    <location>
        <begin position="192"/>
        <end position="241"/>
    </location>
</feature>
<accession>A0AA48L4I1</accession>
<proteinExistence type="predicted"/>
<sequence length="511" mass="56132">MASFIRSWIVSSIISHDEQHGADLSPQLSNPVFCQLVKYPVTAQLDNVRVQLVVHRWAVVTGDGNEPVYFPHTVQVGRGGTRADAEVNRILRKWWLGDSQKSQPSLVVPAEPVGEPSAMASNALPGPSREAKVHPGTFKRLKRVNQLVADLSAAGKALPAWLFTPASEAQRAELDAIDVFGTDPFKPEPESLESNGHSGSLTNATQYLPTESTNGTQYLSTESPRAQPPDSQTQYLPSASPRTHESLHESAQVPQTSRSPTKIVPPTSRSPTKIVPPTSRSPTKIVPPTSQSPIKIELAAAQHTQPVIDMAIDISPPLRTGRFETPSDSDDEDSDSISIPIRFTSRRTKPPRRQVFKSSPQVPRASSQPTGETDEDDLSDYEKEQRRAQKRPVPSPQLSSPSMPRKRPRHSGASNVDADDEASQERPRKLAKAEIVSPIKSSWEPTPGQRVLSRLVSVSVSEAVRQVLPKYRPDLTTFTVPGMSKEMVEYVRARAVEEKAARERGQRKSGR</sequence>
<evidence type="ECO:0000313" key="3">
    <source>
        <dbReference type="Proteomes" id="UP001233271"/>
    </source>
</evidence>
<reference evidence="2" key="1">
    <citation type="journal article" date="2023" name="BMC Genomics">
        <title>Chromosome-level genome assemblies of Cutaneotrichosporon spp. (Trichosporonales, Basidiomycota) reveal imbalanced evolution between nucleotide sequences and chromosome synteny.</title>
        <authorList>
            <person name="Kobayashi Y."/>
            <person name="Kayamori A."/>
            <person name="Aoki K."/>
            <person name="Shiwa Y."/>
            <person name="Matsutani M."/>
            <person name="Fujita N."/>
            <person name="Sugita T."/>
            <person name="Iwasaki W."/>
            <person name="Tanaka N."/>
            <person name="Takashima M."/>
        </authorList>
    </citation>
    <scope>NUCLEOTIDE SEQUENCE</scope>
    <source>
        <strain evidence="2">HIS019</strain>
    </source>
</reference>
<dbReference type="EMBL" id="AP028215">
    <property type="protein sequence ID" value="BEI91819.1"/>
    <property type="molecule type" value="Genomic_DNA"/>
</dbReference>
<evidence type="ECO:0008006" key="4">
    <source>
        <dbReference type="Google" id="ProtNLM"/>
    </source>
</evidence>
<feature type="region of interest" description="Disordered" evidence="1">
    <location>
        <begin position="180"/>
        <end position="290"/>
    </location>
</feature>
<gene>
    <name evidence="2" type="ORF">CcaverHIS019_0406390</name>
</gene>
<dbReference type="KEGG" id="ccac:CcaHIS019_0406390"/>
<dbReference type="RefSeq" id="XP_060457084.1">
    <property type="nucleotide sequence ID" value="XM_060600496.1"/>
</dbReference>